<dbReference type="InterPro" id="IPR002295">
    <property type="entry name" value="N4/N6-MTase_EcoPI_Mod-like"/>
</dbReference>
<keyword evidence="2" id="KW-0808">Transferase</keyword>
<evidence type="ECO:0000256" key="2">
    <source>
        <dbReference type="ARBA" id="ARBA00022679"/>
    </source>
</evidence>
<dbReference type="InterPro" id="IPR002941">
    <property type="entry name" value="DNA_methylase_N4/N6"/>
</dbReference>
<keyword evidence="3" id="KW-0949">S-adenosyl-L-methionine</keyword>
<dbReference type="Pfam" id="PF01555">
    <property type="entry name" value="N6_N4_Mtase"/>
    <property type="match status" value="1"/>
</dbReference>
<feature type="domain" description="DNA methylase N-4/N-6" evidence="4">
    <location>
        <begin position="2"/>
        <end position="353"/>
    </location>
</feature>
<keyword evidence="1" id="KW-0489">Methyltransferase</keyword>
<proteinExistence type="predicted"/>
<accession>A0ABT3BQ33</accession>
<evidence type="ECO:0000256" key="1">
    <source>
        <dbReference type="ARBA" id="ARBA00022603"/>
    </source>
</evidence>
<sequence length="387" mass="45159">MYIDPPYNTEAANSDGNSVANDALKINNNKFIYRDKFSRNGWLNMMNERLILAKELLKDDGVIFVSIDDSEQAYLKVLMDEIFGEENFVTTITWIKKRGPGGNTSFNYSIVKNTEYILVYSKNNDIKNFNYVKHNQVQLQKLGYVNKDEYFKDRGYYKLTMLYRPSSTGSFQYTKSLDYPIKAPDGTYFELHVNKHKKESGCYTWAYKTYLEGEKLGFIECKKNSDNEWVAYRKQYEKVKFDPKTHKIVEIEAGQQYQNFIDDFYSSNGGEDIKNIFSNKNIFSFPKPMQLIKYLIEMATDNKNARVLDFFAGSGTTGHAVMELNREDGGNRTYTLITNNENKIGDEITYERLYRINHGKGTKNESFKWAEKHLPYLSNLNVFKVKK</sequence>
<gene>
    <name evidence="5" type="ORF">OF365_03080</name>
</gene>
<keyword evidence="6" id="KW-1185">Reference proteome</keyword>
<dbReference type="RefSeq" id="WP_263818156.1">
    <property type="nucleotide sequence ID" value="NZ_JAOXHJ010000010.1"/>
</dbReference>
<evidence type="ECO:0000259" key="4">
    <source>
        <dbReference type="Pfam" id="PF01555"/>
    </source>
</evidence>
<dbReference type="EMBL" id="JAOXHJ010000010">
    <property type="protein sequence ID" value="MCV3754349.1"/>
    <property type="molecule type" value="Genomic_DNA"/>
</dbReference>
<dbReference type="PRINTS" id="PR00506">
    <property type="entry name" value="D21N6MTFRASE"/>
</dbReference>
<organism evidence="5 6">
    <name type="scientific">Ureaplasma zalophigenitalium</name>
    <dbReference type="NCBI Taxonomy" id="907723"/>
    <lineage>
        <taxon>Bacteria</taxon>
        <taxon>Bacillati</taxon>
        <taxon>Mycoplasmatota</taxon>
        <taxon>Mycoplasmoidales</taxon>
        <taxon>Mycoplasmoidaceae</taxon>
        <taxon>Ureaplasma</taxon>
    </lineage>
</organism>
<dbReference type="Proteomes" id="UP001207252">
    <property type="component" value="Unassembled WGS sequence"/>
</dbReference>
<dbReference type="Gene3D" id="3.40.50.150">
    <property type="entry name" value="Vaccinia Virus protein VP39"/>
    <property type="match status" value="1"/>
</dbReference>
<evidence type="ECO:0000313" key="6">
    <source>
        <dbReference type="Proteomes" id="UP001207252"/>
    </source>
</evidence>
<comment type="caution">
    <text evidence="5">The sequence shown here is derived from an EMBL/GenBank/DDBJ whole genome shotgun (WGS) entry which is preliminary data.</text>
</comment>
<dbReference type="InterPro" id="IPR029063">
    <property type="entry name" value="SAM-dependent_MTases_sf"/>
</dbReference>
<dbReference type="SUPFAM" id="SSF53335">
    <property type="entry name" value="S-adenosyl-L-methionine-dependent methyltransferases"/>
    <property type="match status" value="1"/>
</dbReference>
<feature type="non-terminal residue" evidence="5">
    <location>
        <position position="387"/>
    </location>
</feature>
<evidence type="ECO:0000313" key="5">
    <source>
        <dbReference type="EMBL" id="MCV3754349.1"/>
    </source>
</evidence>
<protein>
    <submittedName>
        <fullName evidence="5">Site-specific DNA-methyltransferase</fullName>
    </submittedName>
</protein>
<evidence type="ECO:0000256" key="3">
    <source>
        <dbReference type="ARBA" id="ARBA00022691"/>
    </source>
</evidence>
<reference evidence="5 6" key="1">
    <citation type="journal article" date="2020" name="Int. J. Syst. Evol. Microbiol.">
        <title>Ureaplasma miroungigenitalium sp. nov. isolated from northern elephant seals (Mirounga angustirostris) and Ureaplasma zalophigenitalium sp. nov. isolated from California sea lions (Zalophus californianus).</title>
        <authorList>
            <person name="Volokhov D.V."/>
            <person name="Gulland F.M."/>
            <person name="Gao Y."/>
            <person name="Chizhikov V.E."/>
        </authorList>
    </citation>
    <scope>NUCLEOTIDE SEQUENCE [LARGE SCALE GENOMIC DNA]</scope>
    <source>
        <strain evidence="5 6">CSL7644-GEN</strain>
    </source>
</reference>
<name>A0ABT3BQ33_9BACT</name>